<dbReference type="OMA" id="TIRGTRC"/>
<name>A0A4Y7JL65_PAPSO</name>
<dbReference type="AlphaFoldDB" id="A0A4Y7JL65"/>
<dbReference type="PANTHER" id="PTHR34123:SF4">
    <property type="entry name" value="PHOSPHORIBOSYLTRANSFERASE-LIKE PROTEIN, PUTATIVE (DUF2358)-RELATED"/>
    <property type="match status" value="1"/>
</dbReference>
<dbReference type="InterPro" id="IPR032710">
    <property type="entry name" value="NTF2-like_dom_sf"/>
</dbReference>
<dbReference type="OrthoDB" id="348976at2759"/>
<proteinExistence type="predicted"/>
<dbReference type="SUPFAM" id="SSF54427">
    <property type="entry name" value="NTF2-like"/>
    <property type="match status" value="1"/>
</dbReference>
<dbReference type="STRING" id="3469.A0A4Y7JL65"/>
<dbReference type="Proteomes" id="UP000316621">
    <property type="component" value="Chromosome 5"/>
</dbReference>
<evidence type="ECO:0000313" key="1">
    <source>
        <dbReference type="EMBL" id="RZC60415.1"/>
    </source>
</evidence>
<reference evidence="1 2" key="1">
    <citation type="journal article" date="2018" name="Science">
        <title>The opium poppy genome and morphinan production.</title>
        <authorList>
            <person name="Guo L."/>
            <person name="Winzer T."/>
            <person name="Yang X."/>
            <person name="Li Y."/>
            <person name="Ning Z."/>
            <person name="He Z."/>
            <person name="Teodor R."/>
            <person name="Lu Y."/>
            <person name="Bowser T.A."/>
            <person name="Graham I.A."/>
            <person name="Ye K."/>
        </authorList>
    </citation>
    <scope>NUCLEOTIDE SEQUENCE [LARGE SCALE GENOMIC DNA]</scope>
    <source>
        <strain evidence="2">cv. HN1</strain>
        <tissue evidence="1">Leaves</tissue>
    </source>
</reference>
<accession>A0A4Y7JL65</accession>
<dbReference type="InterPro" id="IPR018790">
    <property type="entry name" value="DUF2358"/>
</dbReference>
<dbReference type="PANTHER" id="PTHR34123">
    <property type="entry name" value="OS04G0578200 PROTEIN"/>
    <property type="match status" value="1"/>
</dbReference>
<dbReference type="Pfam" id="PF10184">
    <property type="entry name" value="DUF2358"/>
    <property type="match status" value="1"/>
</dbReference>
<sequence>MAAICCIRVSTQPSPASNLRFQCWASSKNKRRDTAPCILKIAVSGITEILRIFSPSNPNRTYLQQGLDTTVNNVKKDETLVSGIDDIVSILQSDYEKAYFLTGNFSSAIYTEDCIFEDPTIKFSGRDLYSRNLKLLVPFFDSPSLVLQRIEKDMSSEVNYVLATWKLRTYLRLPWRPLISIEGSTVYDLNDEFKIFRHCESWNISALEAVGQIFNFSFESSGE</sequence>
<keyword evidence="2" id="KW-1185">Reference proteome</keyword>
<protein>
    <submittedName>
        <fullName evidence="1">Uncharacterized protein</fullName>
    </submittedName>
</protein>
<dbReference type="EMBL" id="CM010719">
    <property type="protein sequence ID" value="RZC60415.1"/>
    <property type="molecule type" value="Genomic_DNA"/>
</dbReference>
<gene>
    <name evidence="1" type="ORF">C5167_022162</name>
</gene>
<evidence type="ECO:0000313" key="2">
    <source>
        <dbReference type="Proteomes" id="UP000316621"/>
    </source>
</evidence>
<organism evidence="1 2">
    <name type="scientific">Papaver somniferum</name>
    <name type="common">Opium poppy</name>
    <dbReference type="NCBI Taxonomy" id="3469"/>
    <lineage>
        <taxon>Eukaryota</taxon>
        <taxon>Viridiplantae</taxon>
        <taxon>Streptophyta</taxon>
        <taxon>Embryophyta</taxon>
        <taxon>Tracheophyta</taxon>
        <taxon>Spermatophyta</taxon>
        <taxon>Magnoliopsida</taxon>
        <taxon>Ranunculales</taxon>
        <taxon>Papaveraceae</taxon>
        <taxon>Papaveroideae</taxon>
        <taxon>Papaver</taxon>
    </lineage>
</organism>
<dbReference type="Gramene" id="RZC60415">
    <property type="protein sequence ID" value="RZC60415"/>
    <property type="gene ID" value="C5167_022162"/>
</dbReference>